<dbReference type="SUPFAM" id="SSF56935">
    <property type="entry name" value="Porins"/>
    <property type="match status" value="1"/>
</dbReference>
<evidence type="ECO:0000256" key="5">
    <source>
        <dbReference type="ARBA" id="ARBA00023077"/>
    </source>
</evidence>
<comment type="subcellular location">
    <subcellularLocation>
        <location evidence="1 8">Cell outer membrane</location>
        <topology evidence="1 8">Multi-pass membrane protein</topology>
    </subcellularLocation>
</comment>
<accession>A0ABP9F249</accession>
<feature type="domain" description="TonB-dependent receptor-like beta-barrel" evidence="11">
    <location>
        <begin position="402"/>
        <end position="823"/>
    </location>
</feature>
<dbReference type="InterPro" id="IPR037066">
    <property type="entry name" value="Plug_dom_sf"/>
</dbReference>
<dbReference type="Pfam" id="PF07715">
    <property type="entry name" value="Plug"/>
    <property type="match status" value="1"/>
</dbReference>
<dbReference type="InterPro" id="IPR012910">
    <property type="entry name" value="Plug_dom"/>
</dbReference>
<evidence type="ECO:0000256" key="4">
    <source>
        <dbReference type="ARBA" id="ARBA00022692"/>
    </source>
</evidence>
<keyword evidence="10" id="KW-0732">Signal</keyword>
<dbReference type="PANTHER" id="PTHR47234">
    <property type="match status" value="1"/>
</dbReference>
<dbReference type="Proteomes" id="UP001499988">
    <property type="component" value="Unassembled WGS sequence"/>
</dbReference>
<organism evidence="13 14">
    <name type="scientific">Ferrimonas pelagia</name>
    <dbReference type="NCBI Taxonomy" id="1177826"/>
    <lineage>
        <taxon>Bacteria</taxon>
        <taxon>Pseudomonadati</taxon>
        <taxon>Pseudomonadota</taxon>
        <taxon>Gammaproteobacteria</taxon>
        <taxon>Alteromonadales</taxon>
        <taxon>Ferrimonadaceae</taxon>
        <taxon>Ferrimonas</taxon>
    </lineage>
</organism>
<feature type="signal peptide" evidence="10">
    <location>
        <begin position="1"/>
        <end position="31"/>
    </location>
</feature>
<dbReference type="EMBL" id="BAABJZ010000087">
    <property type="protein sequence ID" value="GAA4891845.1"/>
    <property type="molecule type" value="Genomic_DNA"/>
</dbReference>
<reference evidence="14" key="1">
    <citation type="journal article" date="2019" name="Int. J. Syst. Evol. Microbiol.">
        <title>The Global Catalogue of Microorganisms (GCM) 10K type strain sequencing project: providing services to taxonomists for standard genome sequencing and annotation.</title>
        <authorList>
            <consortium name="The Broad Institute Genomics Platform"/>
            <consortium name="The Broad Institute Genome Sequencing Center for Infectious Disease"/>
            <person name="Wu L."/>
            <person name="Ma J."/>
        </authorList>
    </citation>
    <scope>NUCLEOTIDE SEQUENCE [LARGE SCALE GENOMIC DNA]</scope>
    <source>
        <strain evidence="14">JCM 18401</strain>
    </source>
</reference>
<evidence type="ECO:0000256" key="2">
    <source>
        <dbReference type="ARBA" id="ARBA00022448"/>
    </source>
</evidence>
<proteinExistence type="inferred from homology"/>
<dbReference type="InterPro" id="IPR039426">
    <property type="entry name" value="TonB-dep_rcpt-like"/>
</dbReference>
<evidence type="ECO:0000259" key="12">
    <source>
        <dbReference type="Pfam" id="PF07715"/>
    </source>
</evidence>
<keyword evidence="6 8" id="KW-0472">Membrane</keyword>
<feature type="domain" description="TonB-dependent receptor plug" evidence="12">
    <location>
        <begin position="54"/>
        <end position="167"/>
    </location>
</feature>
<keyword evidence="5 9" id="KW-0798">TonB box</keyword>
<evidence type="ECO:0000313" key="13">
    <source>
        <dbReference type="EMBL" id="GAA4891845.1"/>
    </source>
</evidence>
<evidence type="ECO:0000256" key="6">
    <source>
        <dbReference type="ARBA" id="ARBA00023136"/>
    </source>
</evidence>
<dbReference type="InterPro" id="IPR000531">
    <property type="entry name" value="Beta-barrel_TonB"/>
</dbReference>
<evidence type="ECO:0000256" key="8">
    <source>
        <dbReference type="PROSITE-ProRule" id="PRU01360"/>
    </source>
</evidence>
<evidence type="ECO:0000313" key="14">
    <source>
        <dbReference type="Proteomes" id="UP001499988"/>
    </source>
</evidence>
<name>A0ABP9F249_9GAMM</name>
<dbReference type="Pfam" id="PF00593">
    <property type="entry name" value="TonB_dep_Rec_b-barrel"/>
    <property type="match status" value="1"/>
</dbReference>
<keyword evidence="14" id="KW-1185">Reference proteome</keyword>
<dbReference type="RefSeq" id="WP_345335882.1">
    <property type="nucleotide sequence ID" value="NZ_BAABJZ010000087.1"/>
</dbReference>
<evidence type="ECO:0000259" key="11">
    <source>
        <dbReference type="Pfam" id="PF00593"/>
    </source>
</evidence>
<keyword evidence="2 8" id="KW-0813">Transport</keyword>
<dbReference type="CDD" id="cd01347">
    <property type="entry name" value="ligand_gated_channel"/>
    <property type="match status" value="1"/>
</dbReference>
<comment type="caution">
    <text evidence="13">The sequence shown here is derived from an EMBL/GenBank/DDBJ whole genome shotgun (WGS) entry which is preliminary data.</text>
</comment>
<evidence type="ECO:0000256" key="3">
    <source>
        <dbReference type="ARBA" id="ARBA00022452"/>
    </source>
</evidence>
<keyword evidence="3 8" id="KW-1134">Transmembrane beta strand</keyword>
<keyword evidence="13" id="KW-0675">Receptor</keyword>
<dbReference type="Gene3D" id="2.170.130.10">
    <property type="entry name" value="TonB-dependent receptor, plug domain"/>
    <property type="match status" value="1"/>
</dbReference>
<dbReference type="Gene3D" id="2.40.170.20">
    <property type="entry name" value="TonB-dependent receptor, beta-barrel domain"/>
    <property type="match status" value="1"/>
</dbReference>
<evidence type="ECO:0000256" key="7">
    <source>
        <dbReference type="ARBA" id="ARBA00023237"/>
    </source>
</evidence>
<evidence type="ECO:0000256" key="9">
    <source>
        <dbReference type="RuleBase" id="RU003357"/>
    </source>
</evidence>
<evidence type="ECO:0000256" key="10">
    <source>
        <dbReference type="SAM" id="SignalP"/>
    </source>
</evidence>
<dbReference type="InterPro" id="IPR036942">
    <property type="entry name" value="Beta-barrel_TonB_sf"/>
</dbReference>
<keyword evidence="7 8" id="KW-0998">Cell outer membrane</keyword>
<sequence>MKYPSRIAQAVKIGLAASSVAAIGISAPAMAQTAVAENVERISVTGSRISRQDMENASPVTIIDSAAIKAEGFVSVDQILQSQPSMGGMASGSTTNNGSDGAARVDLRGMGASRTLVLVDGRRMINSGSGGDSTVDLNSIPVAMIQRVEILKDGASAVYGSDAIAGVVNIITKKYVEGFQFDINGGISDKGDGENYDLSALYGIQTGLGSINVGLAYSERKGVIQSDRDWVPAGESSLVPGGSLSGYKRDADGEYILNEKGDRIATSYVPGENGWAERDFGYDFTKDSYFQTPSKRYSLFANTSLELTDNIQFNGDVIYTNRDSKQQMASQPANEDLKVCPAGTTGLDCVSLTNDMLAAGIEANEDGIVNYRRRMVEVGPRIYEQDVETLRASAGFSGYLEFGNGLDWDVSYTYGRNRADTWVHNSVNATNLTNNIYANQDAWFSGKFDDISAEMIDDISYLQTQTGGNDLHVLSGVVSGDLFELPAGAVAFALGADYRRESGFYNPDPVIVAGDGTAAQQDPTDGSYNVTSAFTEFAIPVADGLLAEAALRYDYYSTFGSSTTWKLGVTYEVSDELMLRGVAATGFRAPNITELFGGNSGSFDYLTDPWGREQDSQILVNYSPDPNLEAEESESLTLGAVLTLDSIEGLSFAIDYWAFDVTNAISRLNVQERMNACYEGDLTACNDISITVDGDLSDMTNPLTNVGTQTTRGIDFNTQYSFSGLGLDWTLINDLTYLLEFKEDGVDYRGTIDGMNGAYAEVKNNFSLAGRHDKYSFMYSARYIGEMESPHADVTVSARTYHNISGTYDVSQNVTATLGIRNLADKLPPSVPNGNEVGTVPEVYDVIGRTYFGGVTIRF</sequence>
<evidence type="ECO:0000256" key="1">
    <source>
        <dbReference type="ARBA" id="ARBA00004571"/>
    </source>
</evidence>
<feature type="chain" id="PRO_5047358623" evidence="10">
    <location>
        <begin position="32"/>
        <end position="859"/>
    </location>
</feature>
<gene>
    <name evidence="13" type="ORF">GCM10023333_26430</name>
</gene>
<dbReference type="PROSITE" id="PS52016">
    <property type="entry name" value="TONB_DEPENDENT_REC_3"/>
    <property type="match status" value="1"/>
</dbReference>
<comment type="similarity">
    <text evidence="8 9">Belongs to the TonB-dependent receptor family.</text>
</comment>
<dbReference type="PANTHER" id="PTHR47234:SF2">
    <property type="entry name" value="TONB-DEPENDENT RECEPTOR"/>
    <property type="match status" value="1"/>
</dbReference>
<protein>
    <submittedName>
        <fullName evidence="13">TonB-dependent receptor</fullName>
    </submittedName>
</protein>
<keyword evidence="4 8" id="KW-0812">Transmembrane</keyword>